<dbReference type="AlphaFoldDB" id="A0A3M8C9D3"/>
<proteinExistence type="predicted"/>
<gene>
    <name evidence="1" type="ORF">EDM52_14305</name>
</gene>
<evidence type="ECO:0000313" key="2">
    <source>
        <dbReference type="Proteomes" id="UP000282028"/>
    </source>
</evidence>
<dbReference type="OrthoDB" id="2455313at2"/>
<protein>
    <submittedName>
        <fullName evidence="1">Spore gernimation protein GerPD</fullName>
    </submittedName>
</protein>
<reference evidence="1 2" key="1">
    <citation type="submission" date="2018-10" db="EMBL/GenBank/DDBJ databases">
        <title>Phylogenomics of Brevibacillus.</title>
        <authorList>
            <person name="Dunlap C."/>
        </authorList>
    </citation>
    <scope>NUCLEOTIDE SEQUENCE [LARGE SCALE GENOMIC DNA]</scope>
    <source>
        <strain evidence="1 2">JCM 12215</strain>
    </source>
</reference>
<name>A0A3M8C9D3_9BACL</name>
<comment type="caution">
    <text evidence="1">The sequence shown here is derived from an EMBL/GenBank/DDBJ whole genome shotgun (WGS) entry which is preliminary data.</text>
</comment>
<dbReference type="Proteomes" id="UP000282028">
    <property type="component" value="Unassembled WGS sequence"/>
</dbReference>
<dbReference type="EMBL" id="RHHR01000026">
    <property type="protein sequence ID" value="RNB72330.1"/>
    <property type="molecule type" value="Genomic_DNA"/>
</dbReference>
<keyword evidence="2" id="KW-1185">Reference proteome</keyword>
<accession>A0A3M8C9D3</accession>
<evidence type="ECO:0000313" key="1">
    <source>
        <dbReference type="EMBL" id="RNB72330.1"/>
    </source>
</evidence>
<organism evidence="1 2">
    <name type="scientific">Brevibacillus invocatus</name>
    <dbReference type="NCBI Taxonomy" id="173959"/>
    <lineage>
        <taxon>Bacteria</taxon>
        <taxon>Bacillati</taxon>
        <taxon>Bacillota</taxon>
        <taxon>Bacilli</taxon>
        <taxon>Bacillales</taxon>
        <taxon>Paenibacillaceae</taxon>
        <taxon>Brevibacillus</taxon>
    </lineage>
</organism>
<sequence length="61" mass="6472">MNYKVTNGEVCVGALQIFSLSTAASLLIGDTKKVYLFTSFEGPPEELIVGVTLAPVRPLAT</sequence>